<sequence>MILDIAAISLNVAIAFAVMKKMSSQQHNHKKIRPKKYANNWLTVKTYNKTYEFLIQPISGKKFQKKHGYANILSPAYKRASKRPTMKGNKMSDAPEPQLDPHRVKQKYRQLVCKYCLSV</sequence>
<evidence type="ECO:0000313" key="3">
    <source>
        <dbReference type="Proteomes" id="UP000289738"/>
    </source>
</evidence>
<organism evidence="2 3">
    <name type="scientific">Arachis hypogaea</name>
    <name type="common">Peanut</name>
    <dbReference type="NCBI Taxonomy" id="3818"/>
    <lineage>
        <taxon>Eukaryota</taxon>
        <taxon>Viridiplantae</taxon>
        <taxon>Streptophyta</taxon>
        <taxon>Embryophyta</taxon>
        <taxon>Tracheophyta</taxon>
        <taxon>Spermatophyta</taxon>
        <taxon>Magnoliopsida</taxon>
        <taxon>eudicotyledons</taxon>
        <taxon>Gunneridae</taxon>
        <taxon>Pentapetalae</taxon>
        <taxon>rosids</taxon>
        <taxon>fabids</taxon>
        <taxon>Fabales</taxon>
        <taxon>Fabaceae</taxon>
        <taxon>Papilionoideae</taxon>
        <taxon>50 kb inversion clade</taxon>
        <taxon>dalbergioids sensu lato</taxon>
        <taxon>Dalbergieae</taxon>
        <taxon>Pterocarpus clade</taxon>
        <taxon>Arachis</taxon>
    </lineage>
</organism>
<evidence type="ECO:0000256" key="1">
    <source>
        <dbReference type="SAM" id="MobiDB-lite"/>
    </source>
</evidence>
<name>A0A445C9C9_ARAHY</name>
<proteinExistence type="predicted"/>
<gene>
    <name evidence="2" type="ORF">Ahy_A07g033429</name>
</gene>
<accession>A0A445C9C9</accession>
<dbReference type="EMBL" id="SDMP01000007">
    <property type="protein sequence ID" value="RYR47499.1"/>
    <property type="molecule type" value="Genomic_DNA"/>
</dbReference>
<comment type="caution">
    <text evidence="2">The sequence shown here is derived from an EMBL/GenBank/DDBJ whole genome shotgun (WGS) entry which is preliminary data.</text>
</comment>
<protein>
    <submittedName>
        <fullName evidence="2">Uncharacterized protein</fullName>
    </submittedName>
</protein>
<dbReference type="AlphaFoldDB" id="A0A445C9C9"/>
<evidence type="ECO:0000313" key="2">
    <source>
        <dbReference type="EMBL" id="RYR47499.1"/>
    </source>
</evidence>
<keyword evidence="3" id="KW-1185">Reference proteome</keyword>
<reference evidence="2 3" key="1">
    <citation type="submission" date="2019-01" db="EMBL/GenBank/DDBJ databases">
        <title>Sequencing of cultivated peanut Arachis hypogaea provides insights into genome evolution and oil improvement.</title>
        <authorList>
            <person name="Chen X."/>
        </authorList>
    </citation>
    <scope>NUCLEOTIDE SEQUENCE [LARGE SCALE GENOMIC DNA]</scope>
    <source>
        <strain evidence="3">cv. Fuhuasheng</strain>
        <tissue evidence="2">Leaves</tissue>
    </source>
</reference>
<dbReference type="Proteomes" id="UP000289738">
    <property type="component" value="Chromosome A07"/>
</dbReference>
<feature type="region of interest" description="Disordered" evidence="1">
    <location>
        <begin position="79"/>
        <end position="101"/>
    </location>
</feature>